<comment type="caution">
    <text evidence="1">The sequence shown here is derived from an EMBL/GenBank/DDBJ whole genome shotgun (WGS) entry which is preliminary data.</text>
</comment>
<evidence type="ECO:0000313" key="1">
    <source>
        <dbReference type="EMBL" id="GJE90544.1"/>
    </source>
</evidence>
<gene>
    <name evidence="1" type="ORF">PsYK624_066850</name>
</gene>
<dbReference type="InterPro" id="IPR009784">
    <property type="entry name" value="DUF1349"/>
</dbReference>
<name>A0A9P3GAY0_9APHY</name>
<dbReference type="PANTHER" id="PTHR35332:SF2">
    <property type="entry name" value="REGULATION OF ENOLASE PROTEIN 1"/>
    <property type="match status" value="1"/>
</dbReference>
<accession>A0A9P3GAY0</accession>
<sequence length="205" mass="22665">MSHPYTLSAAPKTDFWRKPPALDTANAPTRLTSFDSRTFHRARVTVRARWERLYDQGGLFVVFPGPSGSATAGDGEGDAAQGSVAGRFWMKAGIEFFHERPNVSVVAAREWSDWSLTPLASEGPETGVTLELEREAVNVVDGKGSSLFVYVVRDGVRDEVPIREVTWAFEHEGEMRVGTYAARPTPLGEDDGEKLTVFFEGFEHD</sequence>
<dbReference type="Gene3D" id="2.60.120.200">
    <property type="match status" value="1"/>
</dbReference>
<proteinExistence type="predicted"/>
<evidence type="ECO:0000313" key="2">
    <source>
        <dbReference type="Proteomes" id="UP000703269"/>
    </source>
</evidence>
<dbReference type="PANTHER" id="PTHR35332">
    <property type="entry name" value="REGULATION OF ENOLASE PROTEIN 1"/>
    <property type="match status" value="1"/>
</dbReference>
<reference evidence="1 2" key="1">
    <citation type="submission" date="2021-08" db="EMBL/GenBank/DDBJ databases">
        <title>Draft Genome Sequence of Phanerochaete sordida strain YK-624.</title>
        <authorList>
            <person name="Mori T."/>
            <person name="Dohra H."/>
            <person name="Suzuki T."/>
            <person name="Kawagishi H."/>
            <person name="Hirai H."/>
        </authorList>
    </citation>
    <scope>NUCLEOTIDE SEQUENCE [LARGE SCALE GENOMIC DNA]</scope>
    <source>
        <strain evidence="1 2">YK-624</strain>
    </source>
</reference>
<dbReference type="OrthoDB" id="42525at2759"/>
<dbReference type="AlphaFoldDB" id="A0A9P3GAY0"/>
<dbReference type="Pfam" id="PF07081">
    <property type="entry name" value="DUF1349"/>
    <property type="match status" value="1"/>
</dbReference>
<organism evidence="1 2">
    <name type="scientific">Phanerochaete sordida</name>
    <dbReference type="NCBI Taxonomy" id="48140"/>
    <lineage>
        <taxon>Eukaryota</taxon>
        <taxon>Fungi</taxon>
        <taxon>Dikarya</taxon>
        <taxon>Basidiomycota</taxon>
        <taxon>Agaricomycotina</taxon>
        <taxon>Agaricomycetes</taxon>
        <taxon>Polyporales</taxon>
        <taxon>Phanerochaetaceae</taxon>
        <taxon>Phanerochaete</taxon>
    </lineage>
</organism>
<keyword evidence="2" id="KW-1185">Reference proteome</keyword>
<dbReference type="EMBL" id="BPQB01000017">
    <property type="protein sequence ID" value="GJE90544.1"/>
    <property type="molecule type" value="Genomic_DNA"/>
</dbReference>
<dbReference type="Proteomes" id="UP000703269">
    <property type="component" value="Unassembled WGS sequence"/>
</dbReference>
<protein>
    <submittedName>
        <fullName evidence="1">DUF1349 domain-containing protein</fullName>
    </submittedName>
</protein>